<dbReference type="PROSITE" id="PS51257">
    <property type="entry name" value="PROKAR_LIPOPROTEIN"/>
    <property type="match status" value="1"/>
</dbReference>
<dbReference type="PaxDb" id="522772-Dacet_1722"/>
<evidence type="ECO:0000313" key="2">
    <source>
        <dbReference type="EMBL" id="ADD68486.1"/>
    </source>
</evidence>
<evidence type="ECO:0008006" key="4">
    <source>
        <dbReference type="Google" id="ProtNLM"/>
    </source>
</evidence>
<name>D4H0H3_DENA2</name>
<dbReference type="InterPro" id="IPR010221">
    <property type="entry name" value="VCBS_dom"/>
</dbReference>
<protein>
    <recommendedName>
        <fullName evidence="4">Lipocalin-like domain-containing protein</fullName>
    </recommendedName>
</protein>
<dbReference type="AlphaFoldDB" id="D4H0H3"/>
<accession>D4H0H3</accession>
<feature type="signal peptide" evidence="1">
    <location>
        <begin position="1"/>
        <end position="20"/>
    </location>
</feature>
<dbReference type="RefSeq" id="WP_013010997.1">
    <property type="nucleotide sequence ID" value="NC_013943.1"/>
</dbReference>
<dbReference type="KEGG" id="dap:Dacet_1722"/>
<dbReference type="EMBL" id="CP001968">
    <property type="protein sequence ID" value="ADD68486.1"/>
    <property type="molecule type" value="Genomic_DNA"/>
</dbReference>
<keyword evidence="1" id="KW-0732">Signal</keyword>
<feature type="chain" id="PRO_5003058153" description="Lipocalin-like domain-containing protein" evidence="1">
    <location>
        <begin position="21"/>
        <end position="142"/>
    </location>
</feature>
<evidence type="ECO:0000256" key="1">
    <source>
        <dbReference type="SAM" id="SignalP"/>
    </source>
</evidence>
<dbReference type="Proteomes" id="UP000002012">
    <property type="component" value="Chromosome"/>
</dbReference>
<reference evidence="2 3" key="1">
    <citation type="journal article" date="2010" name="Stand. Genomic Sci.">
        <title>Complete genome sequence of Denitrovibrio acetiphilus type strain (N2460).</title>
        <authorList>
            <person name="Kiss H."/>
            <person name="Lang E."/>
            <person name="Lapidus A."/>
            <person name="Copeland A."/>
            <person name="Nolan M."/>
            <person name="Glavina Del Rio T."/>
            <person name="Chen F."/>
            <person name="Lucas S."/>
            <person name="Tice H."/>
            <person name="Cheng J.F."/>
            <person name="Han C."/>
            <person name="Goodwin L."/>
            <person name="Pitluck S."/>
            <person name="Liolios K."/>
            <person name="Pati A."/>
            <person name="Ivanova N."/>
            <person name="Mavromatis K."/>
            <person name="Chen A."/>
            <person name="Palaniappan K."/>
            <person name="Land M."/>
            <person name="Hauser L."/>
            <person name="Chang Y.J."/>
            <person name="Jeffries C.D."/>
            <person name="Detter J.C."/>
            <person name="Brettin T."/>
            <person name="Spring S."/>
            <person name="Rohde M."/>
            <person name="Goker M."/>
            <person name="Woyke T."/>
            <person name="Bristow J."/>
            <person name="Eisen J.A."/>
            <person name="Markowitz V."/>
            <person name="Hugenholtz P."/>
            <person name="Kyrpides N.C."/>
            <person name="Klenk H.P."/>
        </authorList>
    </citation>
    <scope>NUCLEOTIDE SEQUENCE [LARGE SCALE GENOMIC DNA]</scope>
    <source>
        <strain evidence="3">DSM 12809 / NBRC 114555 / N2460</strain>
    </source>
</reference>
<dbReference type="NCBIfam" id="TIGR01965">
    <property type="entry name" value="VCBS_repeat"/>
    <property type="match status" value="1"/>
</dbReference>
<sequence length="142" mass="15505" precursor="true">MRNIFLLIVLCMSVFLISCGGDDDYLAGDHADNDSDDIVTGLKVDMVVCSGSLQGDKTGTFSFEIENDAYEYTTTNAGYSKVESGSFGYTDGKYSFVYDTEYVVITLSGNEDDVTIAGEWHNTDLDEHATFSGDCSEFTIAQ</sequence>
<evidence type="ECO:0000313" key="3">
    <source>
        <dbReference type="Proteomes" id="UP000002012"/>
    </source>
</evidence>
<keyword evidence="3" id="KW-1185">Reference proteome</keyword>
<gene>
    <name evidence="2" type="ordered locus">Dacet_1722</name>
</gene>
<organism evidence="2 3">
    <name type="scientific">Denitrovibrio acetiphilus (strain DSM 12809 / NBRC 114555 / N2460)</name>
    <dbReference type="NCBI Taxonomy" id="522772"/>
    <lineage>
        <taxon>Bacteria</taxon>
        <taxon>Pseudomonadati</taxon>
        <taxon>Deferribacterota</taxon>
        <taxon>Deferribacteres</taxon>
        <taxon>Deferribacterales</taxon>
        <taxon>Geovibrionaceae</taxon>
        <taxon>Denitrovibrio</taxon>
    </lineage>
</organism>
<proteinExistence type="predicted"/>
<dbReference type="InParanoid" id="D4H0H3"/>
<dbReference type="HOGENOM" id="CLU_1812622_0_0_0"/>